<sequence length="98" mass="11022">MDSLITVLDALETKGFTTQFEVSHLKLLSLKTEKRFAPDQVKIIHFYRFEGESNPDDGAILYAIETNTYEKGTLVDGYGPTSDSTKADFMKQVANIQK</sequence>
<dbReference type="AlphaFoldDB" id="A0A1G8WV87"/>
<dbReference type="Proteomes" id="UP000199580">
    <property type="component" value="Unassembled WGS sequence"/>
</dbReference>
<dbReference type="STRING" id="1128970.SAMN04487935_1958"/>
<keyword evidence="2" id="KW-1185">Reference proteome</keyword>
<evidence type="ECO:0000313" key="1">
    <source>
        <dbReference type="EMBL" id="SDJ81976.1"/>
    </source>
</evidence>
<dbReference type="EMBL" id="FNEZ01000002">
    <property type="protein sequence ID" value="SDJ81976.1"/>
    <property type="molecule type" value="Genomic_DNA"/>
</dbReference>
<organism evidence="1 2">
    <name type="scientific">Flavobacterium noncentrifugens</name>
    <dbReference type="NCBI Taxonomy" id="1128970"/>
    <lineage>
        <taxon>Bacteria</taxon>
        <taxon>Pseudomonadati</taxon>
        <taxon>Bacteroidota</taxon>
        <taxon>Flavobacteriia</taxon>
        <taxon>Flavobacteriales</taxon>
        <taxon>Flavobacteriaceae</taxon>
        <taxon>Flavobacterium</taxon>
    </lineage>
</organism>
<proteinExistence type="predicted"/>
<evidence type="ECO:0000313" key="2">
    <source>
        <dbReference type="Proteomes" id="UP000199580"/>
    </source>
</evidence>
<evidence type="ECO:0008006" key="3">
    <source>
        <dbReference type="Google" id="ProtNLM"/>
    </source>
</evidence>
<name>A0A1G8WV87_9FLAO</name>
<accession>A0A1G8WV87</accession>
<protein>
    <recommendedName>
        <fullName evidence="3">Phosphoribosylpyrophosphate synthetase</fullName>
    </recommendedName>
</protein>
<gene>
    <name evidence="1" type="ORF">SAMN04487935_1958</name>
</gene>
<reference evidence="1 2" key="1">
    <citation type="submission" date="2016-10" db="EMBL/GenBank/DDBJ databases">
        <authorList>
            <person name="de Groot N.N."/>
        </authorList>
    </citation>
    <scope>NUCLEOTIDE SEQUENCE [LARGE SCALE GENOMIC DNA]</scope>
    <source>
        <strain evidence="1 2">CGMCC 1.10076</strain>
    </source>
</reference>